<dbReference type="SUPFAM" id="SSF47789">
    <property type="entry name" value="C-terminal domain of RNA polymerase alpha subunit"/>
    <property type="match status" value="1"/>
</dbReference>
<dbReference type="AlphaFoldDB" id="A0A5N7MS43"/>
<evidence type="ECO:0000313" key="2">
    <source>
        <dbReference type="Proteomes" id="UP000403266"/>
    </source>
</evidence>
<evidence type="ECO:0000313" key="1">
    <source>
        <dbReference type="EMBL" id="MPR26826.1"/>
    </source>
</evidence>
<dbReference type="Proteomes" id="UP000403266">
    <property type="component" value="Unassembled WGS sequence"/>
</dbReference>
<dbReference type="RefSeq" id="WP_152712977.1">
    <property type="nucleotide sequence ID" value="NZ_VOSJ01000060.1"/>
</dbReference>
<sequence length="119" mass="13075">MPRRLPDFPTSTVILIKEAQAARVAENWAVLAHSLTSQSSNREEKQMHKGLFDDCAGPIRGLRLPLNAWNVLDRENITTLAQLTAIADRIERLPGIGAKTALAIRVELGRIALLDAQSP</sequence>
<dbReference type="OrthoDB" id="8020814at2"/>
<dbReference type="EMBL" id="VOSK01000062">
    <property type="protein sequence ID" value="MPR26826.1"/>
    <property type="molecule type" value="Genomic_DNA"/>
</dbReference>
<reference evidence="1 2" key="1">
    <citation type="journal article" date="2019" name="Syst. Appl. Microbiol.">
        <title>Microvirga tunisiensis sp. nov., a root nodule symbiotic bacterium isolated from Lupinus micranthus and L. luteus grown in Northern Tunisia.</title>
        <authorList>
            <person name="Msaddak A."/>
            <person name="Rejili M."/>
            <person name="Duran D."/>
            <person name="Mars M."/>
            <person name="Palacios J.M."/>
            <person name="Ruiz-Argueso T."/>
            <person name="Rey L."/>
            <person name="Imperial J."/>
        </authorList>
    </citation>
    <scope>NUCLEOTIDE SEQUENCE [LARGE SCALE GENOMIC DNA]</scope>
    <source>
        <strain evidence="1 2">Lmie10</strain>
    </source>
</reference>
<protein>
    <submittedName>
        <fullName evidence="1">Uncharacterized protein</fullName>
    </submittedName>
</protein>
<organism evidence="1 2">
    <name type="scientific">Microvirga tunisiensis</name>
    <dbReference type="NCBI Taxonomy" id="2108360"/>
    <lineage>
        <taxon>Bacteria</taxon>
        <taxon>Pseudomonadati</taxon>
        <taxon>Pseudomonadota</taxon>
        <taxon>Alphaproteobacteria</taxon>
        <taxon>Hyphomicrobiales</taxon>
        <taxon>Methylobacteriaceae</taxon>
        <taxon>Microvirga</taxon>
    </lineage>
</organism>
<name>A0A5N7MS43_9HYPH</name>
<accession>A0A5N7MS43</accession>
<gene>
    <name evidence="1" type="ORF">FS320_16765</name>
</gene>
<proteinExistence type="predicted"/>
<comment type="caution">
    <text evidence="1">The sequence shown here is derived from an EMBL/GenBank/DDBJ whole genome shotgun (WGS) entry which is preliminary data.</text>
</comment>
<keyword evidence="2" id="KW-1185">Reference proteome</keyword>